<dbReference type="PROSITE" id="PS00198">
    <property type="entry name" value="4FE4S_FER_1"/>
    <property type="match status" value="1"/>
</dbReference>
<dbReference type="Pfam" id="PF00037">
    <property type="entry name" value="Fer4"/>
    <property type="match status" value="1"/>
</dbReference>
<dbReference type="EMBL" id="CP117562">
    <property type="protein sequence ID" value="WDB30868.1"/>
    <property type="molecule type" value="Genomic_DNA"/>
</dbReference>
<evidence type="ECO:0000259" key="4">
    <source>
        <dbReference type="PROSITE" id="PS51379"/>
    </source>
</evidence>
<protein>
    <submittedName>
        <fullName evidence="6">4Fe-4S binding protein</fullName>
    </submittedName>
</protein>
<dbReference type="InterPro" id="IPR017896">
    <property type="entry name" value="4Fe4S_Fe-S-bd"/>
</dbReference>
<feature type="domain" description="4Fe-4S ferredoxin-type" evidence="4">
    <location>
        <begin position="32"/>
        <end position="58"/>
    </location>
</feature>
<dbReference type="PROSITE" id="PS51379">
    <property type="entry name" value="4FE4S_FER_2"/>
    <property type="match status" value="2"/>
</dbReference>
<dbReference type="InterPro" id="IPR017900">
    <property type="entry name" value="4Fe4S_Fe_S_CS"/>
</dbReference>
<dbReference type="Proteomes" id="UP000292187">
    <property type="component" value="Unassembled WGS sequence"/>
</dbReference>
<dbReference type="EMBL" id="SIZV01000011">
    <property type="protein sequence ID" value="TBR53317.1"/>
    <property type="molecule type" value="Genomic_DNA"/>
</dbReference>
<reference evidence="5 7" key="1">
    <citation type="submission" date="2019-02" db="EMBL/GenBank/DDBJ databases">
        <title>Draft genome sequence of Escherichia albertii strain Mex-12/320a, isolated from an infant with diarrhea, harboring virulence genes associated with diarrheagenic strains of enteropathogenic E. coli.</title>
        <authorList>
            <person name="Maldonado-Puga S."/>
            <person name="Meza-Segura M."/>
            <person name="Zaidi M.B."/>
            <person name="Estrada-Garcia T."/>
        </authorList>
    </citation>
    <scope>NUCLEOTIDE SEQUENCE [LARGE SCALE GENOMIC DNA]</scope>
    <source>
        <strain evidence="5 7">Mex-12/320a</strain>
    </source>
</reference>
<dbReference type="SUPFAM" id="SSF54862">
    <property type="entry name" value="4Fe-4S ferredoxins"/>
    <property type="match status" value="1"/>
</dbReference>
<proteinExistence type="predicted"/>
<dbReference type="GO" id="GO:0046872">
    <property type="term" value="F:metal ion binding"/>
    <property type="evidence" value="ECO:0007669"/>
    <property type="project" value="UniProtKB-KW"/>
</dbReference>
<evidence type="ECO:0000313" key="7">
    <source>
        <dbReference type="Proteomes" id="UP000292187"/>
    </source>
</evidence>
<dbReference type="Proteomes" id="UP001219219">
    <property type="component" value="Chromosome"/>
</dbReference>
<dbReference type="Gene3D" id="3.30.70.20">
    <property type="match status" value="1"/>
</dbReference>
<gene>
    <name evidence="5" type="ORF">EYS06_10540</name>
    <name evidence="6" type="ORF">PS049_08180</name>
</gene>
<sequence length="247" mass="26840">MSYIDQTSCTGCKVCLLFCPDDAIEYYDGKCSIDSKQCTLCGCCEGCCPFSAIHPTTNLTDLQIFQQTFGDPRGSKVTGGNAGRGGKEIKTLDVKPTLKPDHLSICLDMGRPGVGLYLRDAEKIIMALMAAGMEFAEGDFPLSTIIPDRTTGKFRPDCLDIHMHSLLTEGCFHKSKLPGVLQALKDVSTQIDTVLCPGLIFAVNENIENEEVLRCLDEQGIPRPVRSKINVGLGKPFSPDLSKNSTL</sequence>
<feature type="domain" description="4Fe-4S ferredoxin-type" evidence="4">
    <location>
        <begin position="1"/>
        <end position="29"/>
    </location>
</feature>
<evidence type="ECO:0000256" key="2">
    <source>
        <dbReference type="ARBA" id="ARBA00023004"/>
    </source>
</evidence>
<reference evidence="6" key="2">
    <citation type="submission" date="2023-02" db="EMBL/GenBank/DDBJ databases">
        <title>Escherichia albertii as a potential enteropathogen in the light of epidemiological and genomic studies.</title>
        <authorList>
            <person name="Leszczynska K."/>
            <person name="Swiecicka I."/>
            <person name="Daniluk T."/>
            <person name="Lebensztejn D."/>
            <person name="Chmielewska S."/>
            <person name="Leszczynska D."/>
            <person name="Gawor J."/>
            <person name="Kliber M."/>
        </authorList>
    </citation>
    <scope>NUCLEOTIDE SEQUENCE</scope>
    <source>
        <strain evidence="6">BIA_7</strain>
    </source>
</reference>
<name>A0A3W6DH72_ESCAL</name>
<keyword evidence="1" id="KW-0479">Metal-binding</keyword>
<keyword evidence="3" id="KW-0411">Iron-sulfur</keyword>
<keyword evidence="2" id="KW-0408">Iron</keyword>
<evidence type="ECO:0000256" key="3">
    <source>
        <dbReference type="ARBA" id="ARBA00023014"/>
    </source>
</evidence>
<dbReference type="GO" id="GO:0051536">
    <property type="term" value="F:iron-sulfur cluster binding"/>
    <property type="evidence" value="ECO:0007669"/>
    <property type="project" value="UniProtKB-KW"/>
</dbReference>
<accession>A0A3W6DH72</accession>
<evidence type="ECO:0000313" key="5">
    <source>
        <dbReference type="EMBL" id="TBR53317.1"/>
    </source>
</evidence>
<dbReference type="AlphaFoldDB" id="A0A3W6DH72"/>
<evidence type="ECO:0000256" key="1">
    <source>
        <dbReference type="ARBA" id="ARBA00022723"/>
    </source>
</evidence>
<organism evidence="5 7">
    <name type="scientific">Escherichia albertii</name>
    <dbReference type="NCBI Taxonomy" id="208962"/>
    <lineage>
        <taxon>Bacteria</taxon>
        <taxon>Pseudomonadati</taxon>
        <taxon>Pseudomonadota</taxon>
        <taxon>Gammaproteobacteria</taxon>
        <taxon>Enterobacterales</taxon>
        <taxon>Enterobacteriaceae</taxon>
        <taxon>Escherichia</taxon>
    </lineage>
</organism>
<evidence type="ECO:0000313" key="6">
    <source>
        <dbReference type="EMBL" id="WDB30868.1"/>
    </source>
</evidence>
<dbReference type="RefSeq" id="WP_000120342.1">
    <property type="nucleotide sequence ID" value="NZ_BBVF01000008.1"/>
</dbReference>